<comment type="caution">
    <text evidence="1">The sequence shown here is derived from an EMBL/GenBank/DDBJ whole genome shotgun (WGS) entry which is preliminary data.</text>
</comment>
<dbReference type="Proteomes" id="UP001497535">
    <property type="component" value="Unassembled WGS sequence"/>
</dbReference>
<organism evidence="1 2">
    <name type="scientific">Meloidogyne enterolobii</name>
    <name type="common">Root-knot nematode worm</name>
    <name type="synonym">Meloidogyne mayaguensis</name>
    <dbReference type="NCBI Taxonomy" id="390850"/>
    <lineage>
        <taxon>Eukaryota</taxon>
        <taxon>Metazoa</taxon>
        <taxon>Ecdysozoa</taxon>
        <taxon>Nematoda</taxon>
        <taxon>Chromadorea</taxon>
        <taxon>Rhabditida</taxon>
        <taxon>Tylenchina</taxon>
        <taxon>Tylenchomorpha</taxon>
        <taxon>Tylenchoidea</taxon>
        <taxon>Meloidogynidae</taxon>
        <taxon>Meloidogyninae</taxon>
        <taxon>Meloidogyne</taxon>
    </lineage>
</organism>
<reference evidence="1" key="1">
    <citation type="submission" date="2023-11" db="EMBL/GenBank/DDBJ databases">
        <authorList>
            <person name="Poullet M."/>
        </authorList>
    </citation>
    <scope>NUCLEOTIDE SEQUENCE</scope>
    <source>
        <strain evidence="1">E1834</strain>
    </source>
</reference>
<evidence type="ECO:0000313" key="1">
    <source>
        <dbReference type="EMBL" id="CAK5074606.1"/>
    </source>
</evidence>
<evidence type="ECO:0000313" key="2">
    <source>
        <dbReference type="Proteomes" id="UP001497535"/>
    </source>
</evidence>
<dbReference type="EMBL" id="CAVMJV010000026">
    <property type="protein sequence ID" value="CAK5074606.1"/>
    <property type="molecule type" value="Genomic_DNA"/>
</dbReference>
<name>A0ACB0Z6M9_MELEN</name>
<proteinExistence type="predicted"/>
<keyword evidence="2" id="KW-1185">Reference proteome</keyword>
<accession>A0ACB0Z6M9</accession>
<sequence length="81" mass="8920">MSKSFIFVSILFSILLVSNEFFEISASPLDSCGGKCDQLKQHCCFKSKAAFIDDATICCKTGCDKVNGGCSKVEKKNFFIF</sequence>
<gene>
    <name evidence="1" type="ORF">MENTE1834_LOCUS21366</name>
</gene>
<protein>
    <submittedName>
        <fullName evidence="1">Uncharacterized protein</fullName>
    </submittedName>
</protein>